<dbReference type="PANTHER" id="PTHR30483:SF6">
    <property type="entry name" value="PERIPLASMIC BINDING PROTEIN OF ABC TRANSPORTER FOR NATURAL AMINO ACIDS"/>
    <property type="match status" value="1"/>
</dbReference>
<organism evidence="3 4">
    <name type="scientific">Haloarcula hispanica</name>
    <dbReference type="NCBI Taxonomy" id="51589"/>
    <lineage>
        <taxon>Archaea</taxon>
        <taxon>Methanobacteriati</taxon>
        <taxon>Methanobacteriota</taxon>
        <taxon>Stenosarchaea group</taxon>
        <taxon>Halobacteria</taxon>
        <taxon>Halobacteriales</taxon>
        <taxon>Haloarculaceae</taxon>
        <taxon>Haloarcula</taxon>
    </lineage>
</organism>
<evidence type="ECO:0000313" key="4">
    <source>
        <dbReference type="Proteomes" id="UP000293535"/>
    </source>
</evidence>
<proteinExistence type="predicted"/>
<dbReference type="SUPFAM" id="SSF53822">
    <property type="entry name" value="Periplasmic binding protein-like I"/>
    <property type="match status" value="1"/>
</dbReference>
<evidence type="ECO:0000313" key="3">
    <source>
        <dbReference type="EMBL" id="RYJ10253.1"/>
    </source>
</evidence>
<reference evidence="3 4" key="1">
    <citation type="submission" date="2018-12" db="EMBL/GenBank/DDBJ databases">
        <title>Draft genome sequence of Haloarcula hispinica strain 18.1, an halophilic archaeon isolated from Chott El Jerid of Southern Tunisia.</title>
        <authorList>
            <person name="Najjari A."/>
            <person name="Ben Dhia O."/>
            <person name="Ferjani R."/>
            <person name="Mahjoubi M."/>
            <person name="Sghaier H."/>
            <person name="Elshahed M."/>
            <person name="Ouzari H.I."/>
            <person name="Cherid A."/>
            <person name="Youssef N."/>
        </authorList>
    </citation>
    <scope>NUCLEOTIDE SEQUENCE [LARGE SCALE GENOMIC DNA]</scope>
    <source>
        <strain evidence="3 4">18.1</strain>
    </source>
</reference>
<evidence type="ECO:0000256" key="1">
    <source>
        <dbReference type="ARBA" id="ARBA00022729"/>
    </source>
</evidence>
<dbReference type="EMBL" id="RZIG01000002">
    <property type="protein sequence ID" value="RYJ10253.1"/>
    <property type="molecule type" value="Genomic_DNA"/>
</dbReference>
<dbReference type="Proteomes" id="UP000293535">
    <property type="component" value="Unassembled WGS sequence"/>
</dbReference>
<gene>
    <name evidence="3" type="ORF">ELS20_09780</name>
</gene>
<comment type="caution">
    <text evidence="3">The sequence shown here is derived from an EMBL/GenBank/DDBJ whole genome shotgun (WGS) entry which is preliminary data.</text>
</comment>
<keyword evidence="1" id="KW-0732">Signal</keyword>
<dbReference type="InterPro" id="IPR028081">
    <property type="entry name" value="Leu-bd"/>
</dbReference>
<dbReference type="Gene3D" id="3.40.50.2300">
    <property type="match status" value="2"/>
</dbReference>
<dbReference type="InterPro" id="IPR028082">
    <property type="entry name" value="Peripla_BP_I"/>
</dbReference>
<sequence length="456" mass="48441">MADPTSTPSDSSTAYTNSIGRRSFIRAAGASTALGLVAGCSGDGGGGGENPNGGGGISETVTIGHLAPLNNPLGVGSKRSAEMAVAEINDDGGIADQTVELVTKDTRASPSEARTVAGELVRQEEVDAIVGTFSSEVTQSIMDLVSEFNTPFLVTGSAAPSTVTEFVASDYERYKNTFRVGPVNSHFQAEVISQYAGHLSDRHGWNTFAVVADDAEWTTVFRNRLVDLLKEADLDVPMVNGLATDTTSFGSVLDDVDAAGADAMFRFFAHINGGPMAARWAQGEYEFGIEGVHVASMLPAYYELTEGAAAYETTTQSGAAGVTDITSKTVPFTEAYMEAYGDADDPPSKPMYMGFVTYDAIHVFKNAAERAGTVDQENNLDTIVDALLQTDFTGAAGRVQFYGADETYAHDLREERDSDGIITNYPLTQWREGGSLECVYPEGLRTAEHAAPPWMG</sequence>
<feature type="domain" description="Leucine-binding protein" evidence="2">
    <location>
        <begin position="60"/>
        <end position="412"/>
    </location>
</feature>
<evidence type="ECO:0000259" key="2">
    <source>
        <dbReference type="Pfam" id="PF13458"/>
    </source>
</evidence>
<name>A0A482TGG5_HALHI</name>
<protein>
    <submittedName>
        <fullName evidence="3">ABC transporter substrate-binding protein</fullName>
    </submittedName>
</protein>
<accession>A0A482TGG5</accession>
<dbReference type="InterPro" id="IPR051010">
    <property type="entry name" value="BCAA_transport"/>
</dbReference>
<dbReference type="AlphaFoldDB" id="A0A482TGG5"/>
<dbReference type="Pfam" id="PF13458">
    <property type="entry name" value="Peripla_BP_6"/>
    <property type="match status" value="1"/>
</dbReference>
<dbReference type="RefSeq" id="WP_129755548.1">
    <property type="nucleotide sequence ID" value="NZ_JAFKAA010000002.1"/>
</dbReference>
<dbReference type="PANTHER" id="PTHR30483">
    <property type="entry name" value="LEUCINE-SPECIFIC-BINDING PROTEIN"/>
    <property type="match status" value="1"/>
</dbReference>
<dbReference type="CDD" id="cd06345">
    <property type="entry name" value="PBP1_ABC_ligand_binding-like"/>
    <property type="match status" value="1"/>
</dbReference>